<feature type="domain" description="HTH cro/C1-type" evidence="12">
    <location>
        <begin position="22"/>
        <end position="76"/>
    </location>
</feature>
<dbReference type="Pfam" id="PF01381">
    <property type="entry name" value="HTH_3"/>
    <property type="match status" value="1"/>
</dbReference>
<dbReference type="GO" id="GO:0009073">
    <property type="term" value="P:aromatic amino acid family biosynthetic process"/>
    <property type="evidence" value="ECO:0007669"/>
    <property type="project" value="UniProtKB-KW"/>
</dbReference>
<dbReference type="CDD" id="cd00093">
    <property type="entry name" value="HTH_XRE"/>
    <property type="match status" value="1"/>
</dbReference>
<dbReference type="RefSeq" id="WP_119516785.1">
    <property type="nucleotide sequence ID" value="NZ_NQYH01000014.1"/>
</dbReference>
<dbReference type="SMART" id="SM00530">
    <property type="entry name" value="HTH_XRE"/>
    <property type="match status" value="1"/>
</dbReference>
<dbReference type="EC" id="2.7.1.71" evidence="3 11"/>
<comment type="pathway">
    <text evidence="1 11">Metabolic intermediate biosynthesis; chorismate biosynthesis; chorismate from D-erythrose 4-phosphate and phosphoenolpyruvate: step 5/7.</text>
</comment>
<proteinExistence type="inferred from homology"/>
<accession>A0A3A1YR28</accession>
<dbReference type="OrthoDB" id="9806583at2"/>
<sequence>MTVTDHDEQGIQTLCLRLGQRVRRKRAARAMTMKQLAAESDISLPYLSRVEKGDGNVSISVLQRLARALNVSMDSLLSDQDEYGVDYALIVELLKRQTPDSLREIRSHLVETLGQGKTHCTGAPHRIALIGLRGAGKSSTGPLLSHALGIPFVELNALVAERAGMPLSEFFSIYGQSGFRRLERDCLEQVIAHYPQVIIATGGGIVAEPATYELLLHSFFVCWLHATPEVHFQRVMKQHDARIATPALRDEAMANILASLEARCKLYALAHAQVDTTHLTAEQVAKQMLIQLQRTR</sequence>
<evidence type="ECO:0000313" key="14">
    <source>
        <dbReference type="Proteomes" id="UP000266206"/>
    </source>
</evidence>
<dbReference type="GO" id="GO:0003677">
    <property type="term" value="F:DNA binding"/>
    <property type="evidence" value="ECO:0007669"/>
    <property type="project" value="InterPro"/>
</dbReference>
<dbReference type="PROSITE" id="PS01128">
    <property type="entry name" value="SHIKIMATE_KINASE"/>
    <property type="match status" value="1"/>
</dbReference>
<comment type="caution">
    <text evidence="13">The sequence shown here is derived from an EMBL/GenBank/DDBJ whole genome shotgun (WGS) entry which is preliminary data.</text>
</comment>
<dbReference type="CDD" id="cd00464">
    <property type="entry name" value="SK"/>
    <property type="match status" value="1"/>
</dbReference>
<dbReference type="GO" id="GO:0005524">
    <property type="term" value="F:ATP binding"/>
    <property type="evidence" value="ECO:0007669"/>
    <property type="project" value="UniProtKB-UniRule"/>
</dbReference>
<dbReference type="PANTHER" id="PTHR21087">
    <property type="entry name" value="SHIKIMATE KINASE"/>
    <property type="match status" value="1"/>
</dbReference>
<dbReference type="GO" id="GO:0005829">
    <property type="term" value="C:cytosol"/>
    <property type="evidence" value="ECO:0007669"/>
    <property type="project" value="TreeGrafter"/>
</dbReference>
<evidence type="ECO:0000256" key="6">
    <source>
        <dbReference type="ARBA" id="ARBA00022741"/>
    </source>
</evidence>
<dbReference type="InterPro" id="IPR010982">
    <property type="entry name" value="Lambda_DNA-bd_dom_sf"/>
</dbReference>
<feature type="binding site" evidence="11">
    <location>
        <position position="203"/>
    </location>
    <ligand>
        <name>substrate</name>
    </ligand>
</feature>
<evidence type="ECO:0000256" key="2">
    <source>
        <dbReference type="ARBA" id="ARBA00006997"/>
    </source>
</evidence>
<dbReference type="PROSITE" id="PS50943">
    <property type="entry name" value="HTH_CROC1"/>
    <property type="match status" value="1"/>
</dbReference>
<dbReference type="Gene3D" id="1.10.260.40">
    <property type="entry name" value="lambda repressor-like DNA-binding domains"/>
    <property type="match status" value="1"/>
</dbReference>
<evidence type="ECO:0000256" key="5">
    <source>
        <dbReference type="ARBA" id="ARBA00022679"/>
    </source>
</evidence>
<dbReference type="GO" id="GO:0008652">
    <property type="term" value="P:amino acid biosynthetic process"/>
    <property type="evidence" value="ECO:0007669"/>
    <property type="project" value="UniProtKB-KW"/>
</dbReference>
<name>A0A3A1YR28_9BURK</name>
<evidence type="ECO:0000256" key="4">
    <source>
        <dbReference type="ARBA" id="ARBA00022605"/>
    </source>
</evidence>
<dbReference type="EMBL" id="NQYH01000014">
    <property type="protein sequence ID" value="RIY39628.1"/>
    <property type="molecule type" value="Genomic_DNA"/>
</dbReference>
<dbReference type="GO" id="GO:0000287">
    <property type="term" value="F:magnesium ion binding"/>
    <property type="evidence" value="ECO:0007669"/>
    <property type="project" value="UniProtKB-UniRule"/>
</dbReference>
<keyword evidence="4 11" id="KW-0028">Amino-acid biosynthesis</keyword>
<evidence type="ECO:0000256" key="9">
    <source>
        <dbReference type="ARBA" id="ARBA00023141"/>
    </source>
</evidence>
<organism evidence="13 14">
    <name type="scientific">Neopusillimonas maritima</name>
    <dbReference type="NCBI Taxonomy" id="2026239"/>
    <lineage>
        <taxon>Bacteria</taxon>
        <taxon>Pseudomonadati</taxon>
        <taxon>Pseudomonadota</taxon>
        <taxon>Betaproteobacteria</taxon>
        <taxon>Burkholderiales</taxon>
        <taxon>Alcaligenaceae</taxon>
        <taxon>Neopusillimonas</taxon>
    </lineage>
</organism>
<dbReference type="AlphaFoldDB" id="A0A3A1YR28"/>
<comment type="function">
    <text evidence="11">Catalyzes the specific phosphorylation of the 3-hydroxyl group of shikimic acid using ATP as a cosubstrate.</text>
</comment>
<keyword evidence="9 11" id="KW-0057">Aromatic amino acid biosynthesis</keyword>
<feature type="binding site" evidence="11">
    <location>
        <position position="180"/>
    </location>
    <ligand>
        <name>substrate</name>
    </ligand>
</feature>
<dbReference type="HAMAP" id="MF_00109">
    <property type="entry name" value="Shikimate_kinase"/>
    <property type="match status" value="1"/>
</dbReference>
<keyword evidence="6 11" id="KW-0547">Nucleotide-binding</keyword>
<protein>
    <recommendedName>
        <fullName evidence="3 11">Shikimate kinase</fullName>
        <shortName evidence="11">SK</shortName>
        <ecNumber evidence="3 11">2.7.1.71</ecNumber>
    </recommendedName>
</protein>
<evidence type="ECO:0000256" key="8">
    <source>
        <dbReference type="ARBA" id="ARBA00022840"/>
    </source>
</evidence>
<evidence type="ECO:0000256" key="10">
    <source>
        <dbReference type="ARBA" id="ARBA00048567"/>
    </source>
</evidence>
<dbReference type="Proteomes" id="UP000266206">
    <property type="component" value="Unassembled WGS sequence"/>
</dbReference>
<dbReference type="Gene3D" id="3.40.50.300">
    <property type="entry name" value="P-loop containing nucleotide triphosphate hydrolases"/>
    <property type="match status" value="1"/>
</dbReference>
<comment type="catalytic activity">
    <reaction evidence="10 11">
        <text>shikimate + ATP = 3-phosphoshikimate + ADP + H(+)</text>
        <dbReference type="Rhea" id="RHEA:13121"/>
        <dbReference type="ChEBI" id="CHEBI:15378"/>
        <dbReference type="ChEBI" id="CHEBI:30616"/>
        <dbReference type="ChEBI" id="CHEBI:36208"/>
        <dbReference type="ChEBI" id="CHEBI:145989"/>
        <dbReference type="ChEBI" id="CHEBI:456216"/>
        <dbReference type="EC" id="2.7.1.71"/>
    </reaction>
</comment>
<dbReference type="UniPathway" id="UPA00053">
    <property type="reaction ID" value="UER00088"/>
</dbReference>
<keyword evidence="11" id="KW-0479">Metal-binding</keyword>
<keyword evidence="5 11" id="KW-0808">Transferase</keyword>
<feature type="binding site" evidence="11">
    <location>
        <position position="138"/>
    </location>
    <ligand>
        <name>Mg(2+)</name>
        <dbReference type="ChEBI" id="CHEBI:18420"/>
    </ligand>
</feature>
<comment type="subcellular location">
    <subcellularLocation>
        <location evidence="11">Cytoplasm</location>
    </subcellularLocation>
</comment>
<dbReference type="InterPro" id="IPR023000">
    <property type="entry name" value="Shikimate_kinase_CS"/>
</dbReference>
<evidence type="ECO:0000256" key="1">
    <source>
        <dbReference type="ARBA" id="ARBA00004842"/>
    </source>
</evidence>
<dbReference type="InterPro" id="IPR001387">
    <property type="entry name" value="Cro/C1-type_HTH"/>
</dbReference>
<dbReference type="Pfam" id="PF01202">
    <property type="entry name" value="SKI"/>
    <property type="match status" value="1"/>
</dbReference>
<dbReference type="SUPFAM" id="SSF52540">
    <property type="entry name" value="P-loop containing nucleoside triphosphate hydrolases"/>
    <property type="match status" value="1"/>
</dbReference>
<feature type="binding site" evidence="11">
    <location>
        <position position="242"/>
    </location>
    <ligand>
        <name>ATP</name>
        <dbReference type="ChEBI" id="CHEBI:30616"/>
    </ligand>
</feature>
<dbReference type="NCBIfam" id="NF006015">
    <property type="entry name" value="PRK08154.1"/>
    <property type="match status" value="1"/>
</dbReference>
<dbReference type="InterPro" id="IPR000623">
    <property type="entry name" value="Shikimate_kinase/TSH1"/>
</dbReference>
<comment type="subunit">
    <text evidence="11">Monomer.</text>
</comment>
<evidence type="ECO:0000256" key="7">
    <source>
        <dbReference type="ARBA" id="ARBA00022777"/>
    </source>
</evidence>
<feature type="binding site" evidence="11">
    <location>
        <position position="263"/>
    </location>
    <ligand>
        <name>substrate</name>
    </ligand>
</feature>
<evidence type="ECO:0000256" key="3">
    <source>
        <dbReference type="ARBA" id="ARBA00012154"/>
    </source>
</evidence>
<dbReference type="InterPro" id="IPR031322">
    <property type="entry name" value="Shikimate/glucono_kinase"/>
</dbReference>
<evidence type="ECO:0000256" key="11">
    <source>
        <dbReference type="HAMAP-Rule" id="MF_00109"/>
    </source>
</evidence>
<reference evidence="13 14" key="1">
    <citation type="submission" date="2017-08" db="EMBL/GenBank/DDBJ databases">
        <title>Pusillimonas indicus sp. nov., a member of the family Alcaligenaceae isolated from surface seawater.</title>
        <authorList>
            <person name="Li J."/>
        </authorList>
    </citation>
    <scope>NUCLEOTIDE SEQUENCE [LARGE SCALE GENOMIC DNA]</scope>
    <source>
        <strain evidence="13 14">L52-1-41</strain>
    </source>
</reference>
<evidence type="ECO:0000259" key="12">
    <source>
        <dbReference type="PROSITE" id="PS50943"/>
    </source>
</evidence>
<keyword evidence="7 11" id="KW-0418">Kinase</keyword>
<comment type="caution">
    <text evidence="11">Lacks conserved residue(s) required for the propagation of feature annotation.</text>
</comment>
<dbReference type="SUPFAM" id="SSF47413">
    <property type="entry name" value="lambda repressor-like DNA-binding domains"/>
    <property type="match status" value="1"/>
</dbReference>
<gene>
    <name evidence="11" type="primary">aroK</name>
    <name evidence="13" type="ORF">CJP73_13525</name>
</gene>
<comment type="cofactor">
    <cofactor evidence="11">
        <name>Mg(2+)</name>
        <dbReference type="ChEBI" id="CHEBI:18420"/>
    </cofactor>
    <text evidence="11">Binds 1 Mg(2+) ion per subunit.</text>
</comment>
<keyword evidence="11" id="KW-0460">Magnesium</keyword>
<comment type="similarity">
    <text evidence="2 11">Belongs to the shikimate kinase family.</text>
</comment>
<dbReference type="GO" id="GO:0004765">
    <property type="term" value="F:shikimate kinase activity"/>
    <property type="evidence" value="ECO:0007669"/>
    <property type="project" value="UniProtKB-UniRule"/>
</dbReference>
<evidence type="ECO:0000313" key="13">
    <source>
        <dbReference type="EMBL" id="RIY39628.1"/>
    </source>
</evidence>
<dbReference type="PANTHER" id="PTHR21087:SF16">
    <property type="entry name" value="SHIKIMATE KINASE 1, CHLOROPLASTIC"/>
    <property type="match status" value="1"/>
</dbReference>
<keyword evidence="11" id="KW-0963">Cytoplasm</keyword>
<dbReference type="InterPro" id="IPR027417">
    <property type="entry name" value="P-loop_NTPase"/>
</dbReference>
<dbReference type="GO" id="GO:0009423">
    <property type="term" value="P:chorismate biosynthetic process"/>
    <property type="evidence" value="ECO:0007669"/>
    <property type="project" value="UniProtKB-UniRule"/>
</dbReference>
<dbReference type="PRINTS" id="PR01100">
    <property type="entry name" value="SHIKIMTKNASE"/>
</dbReference>
<feature type="binding site" evidence="11">
    <location>
        <begin position="134"/>
        <end position="139"/>
    </location>
    <ligand>
        <name>ATP</name>
        <dbReference type="ChEBI" id="CHEBI:30616"/>
    </ligand>
</feature>
<keyword evidence="8 11" id="KW-0067">ATP-binding</keyword>